<dbReference type="PANTHER" id="PTHR10948">
    <property type="entry name" value="TRANSPOSASE"/>
    <property type="match status" value="1"/>
</dbReference>
<dbReference type="InterPro" id="IPR012337">
    <property type="entry name" value="RNaseH-like_sf"/>
</dbReference>
<dbReference type="NCBIfam" id="NF033563">
    <property type="entry name" value="transpos_IS30"/>
    <property type="match status" value="1"/>
</dbReference>
<dbReference type="Proteomes" id="UP000000593">
    <property type="component" value="Chromosome 2"/>
</dbReference>
<dbReference type="STRING" id="298386.PBPRB1187"/>
<name>Q6LI21_PHOPR</name>
<dbReference type="PANTHER" id="PTHR10948:SF23">
    <property type="entry name" value="TRANSPOSASE INSI FOR INSERTION SEQUENCE ELEMENT IS30A-RELATED"/>
    <property type="match status" value="1"/>
</dbReference>
<gene>
    <name evidence="3" type="primary">ISPLU1B</name>
    <name evidence="3" type="ordered locus">PBPRB1187</name>
</gene>
<proteinExistence type="predicted"/>
<evidence type="ECO:0000313" key="3">
    <source>
        <dbReference type="EMBL" id="CAG23059.1"/>
    </source>
</evidence>
<organism evidence="3 4">
    <name type="scientific">Photobacterium profundum (strain SS9)</name>
    <dbReference type="NCBI Taxonomy" id="298386"/>
    <lineage>
        <taxon>Bacteria</taxon>
        <taxon>Pseudomonadati</taxon>
        <taxon>Pseudomonadota</taxon>
        <taxon>Gammaproteobacteria</taxon>
        <taxon>Vibrionales</taxon>
        <taxon>Vibrionaceae</taxon>
        <taxon>Photobacterium</taxon>
    </lineage>
</organism>
<dbReference type="PROSITE" id="PS50994">
    <property type="entry name" value="INTEGRASE"/>
    <property type="match status" value="1"/>
</dbReference>
<evidence type="ECO:0000313" key="4">
    <source>
        <dbReference type="Proteomes" id="UP000000593"/>
    </source>
</evidence>
<dbReference type="InterPro" id="IPR036397">
    <property type="entry name" value="RNaseH_sf"/>
</dbReference>
<dbReference type="GO" id="GO:0006310">
    <property type="term" value="P:DNA recombination"/>
    <property type="evidence" value="ECO:0007669"/>
    <property type="project" value="UniProtKB-KW"/>
</dbReference>
<dbReference type="InterPro" id="IPR051917">
    <property type="entry name" value="Transposase-Integrase"/>
</dbReference>
<keyword evidence="4" id="KW-1185">Reference proteome</keyword>
<dbReference type="GO" id="GO:0003676">
    <property type="term" value="F:nucleic acid binding"/>
    <property type="evidence" value="ECO:0007669"/>
    <property type="project" value="InterPro"/>
</dbReference>
<reference evidence="4" key="1">
    <citation type="journal article" date="2005" name="Science">
        <title>Life at depth: Photobacterium profundum genome sequence and expression analysis.</title>
        <authorList>
            <person name="Vezzi A."/>
            <person name="Campanaro S."/>
            <person name="D'Angelo M."/>
            <person name="Simonato F."/>
            <person name="Vitulo N."/>
            <person name="Lauro F.M."/>
            <person name="Cestaro A."/>
            <person name="Malacrida G."/>
            <person name="Simionati B."/>
            <person name="Cannata N."/>
            <person name="Romualdi C."/>
            <person name="Bartlett D.H."/>
            <person name="Valle G."/>
        </authorList>
    </citation>
    <scope>NUCLEOTIDE SEQUENCE [LARGE SCALE GENOMIC DNA]</scope>
    <source>
        <strain evidence="4">ATCC BAA-1253 / SS9</strain>
    </source>
</reference>
<dbReference type="AlphaFoldDB" id="Q6LI21"/>
<keyword evidence="1" id="KW-0233">DNA recombination</keyword>
<dbReference type="Pfam" id="PF13936">
    <property type="entry name" value="HTH_38"/>
    <property type="match status" value="1"/>
</dbReference>
<dbReference type="InterPro" id="IPR001584">
    <property type="entry name" value="Integrase_cat-core"/>
</dbReference>
<dbReference type="GO" id="GO:0004803">
    <property type="term" value="F:transposase activity"/>
    <property type="evidence" value="ECO:0007669"/>
    <property type="project" value="TreeGrafter"/>
</dbReference>
<feature type="domain" description="Integrase catalytic" evidence="2">
    <location>
        <begin position="184"/>
        <end position="342"/>
    </location>
</feature>
<evidence type="ECO:0000259" key="2">
    <source>
        <dbReference type="PROSITE" id="PS50994"/>
    </source>
</evidence>
<accession>Q6LI21</accession>
<dbReference type="GO" id="GO:0032196">
    <property type="term" value="P:transposition"/>
    <property type="evidence" value="ECO:0007669"/>
    <property type="project" value="TreeGrafter"/>
</dbReference>
<sequence>MISESVEGRILALTHKFKSVMNEYNKQYQQLTQEPRYQISALRKVGMALRDIAKEIGVHYNTVSRKLRRNSPQTGYDPVAAHKFSDVRKRTSLKASKRNDHTDEIIRNSVMLEWSPEAISQRIVVECKIGEKLSRITIYRRIEENRLQGGNLYRNLPRFGKTHWKGGKRNKKAGVRLIPDRIDIAERPDVVDARERLDNRKGDTVHGQGAHLVTLVDRANRFTLAKRVFSKTKNEVSDAMISMLEKVNSVLTVTLDNGGEFAGHVRVSEATGADVYFAKPYASWQRGTNENTNGRIRRFWPKKFDMATLTEKAIEDRIFMLNLTPRKVLGGLTPFEAFTDNILKK</sequence>
<dbReference type="HOGENOM" id="CLU_035706_0_1_6"/>
<dbReference type="Gene3D" id="3.30.420.10">
    <property type="entry name" value="Ribonuclease H-like superfamily/Ribonuclease H"/>
    <property type="match status" value="1"/>
</dbReference>
<dbReference type="SUPFAM" id="SSF53098">
    <property type="entry name" value="Ribonuclease H-like"/>
    <property type="match status" value="1"/>
</dbReference>
<dbReference type="GO" id="GO:0005829">
    <property type="term" value="C:cytosol"/>
    <property type="evidence" value="ECO:0007669"/>
    <property type="project" value="TreeGrafter"/>
</dbReference>
<dbReference type="InterPro" id="IPR053392">
    <property type="entry name" value="Transposase_IS30-like"/>
</dbReference>
<dbReference type="EMBL" id="CR378678">
    <property type="protein sequence ID" value="CAG23059.1"/>
    <property type="molecule type" value="Genomic_DNA"/>
</dbReference>
<dbReference type="KEGG" id="ppr:PBPRB1187"/>
<dbReference type="InterPro" id="IPR025246">
    <property type="entry name" value="IS30-like_HTH"/>
</dbReference>
<protein>
    <recommendedName>
        <fullName evidence="2">Integrase catalytic domain-containing protein</fullName>
    </recommendedName>
</protein>
<dbReference type="GO" id="GO:0015074">
    <property type="term" value="P:DNA integration"/>
    <property type="evidence" value="ECO:0007669"/>
    <property type="project" value="InterPro"/>
</dbReference>
<dbReference type="eggNOG" id="COG2826">
    <property type="taxonomic scope" value="Bacteria"/>
</dbReference>
<evidence type="ECO:0000256" key="1">
    <source>
        <dbReference type="ARBA" id="ARBA00023172"/>
    </source>
</evidence>